<dbReference type="EMBL" id="QKWH01000014">
    <property type="protein sequence ID" value="PZR51974.1"/>
    <property type="molecule type" value="Genomic_DNA"/>
</dbReference>
<reference evidence="5 6" key="1">
    <citation type="submission" date="2018-06" db="EMBL/GenBank/DDBJ databases">
        <title>Whole genome sequencing of a novel hydrocarbon degrading bacterial strain, PW21 isolated from oil contaminated produced water sample.</title>
        <authorList>
            <person name="Nagkirti P."/>
            <person name="Shaikh A."/>
            <person name="Gowdaman V."/>
            <person name="Engineer A.E."/>
            <person name="Dagar S."/>
            <person name="Dhakephalkar P.K."/>
        </authorList>
    </citation>
    <scope>NUCLEOTIDE SEQUENCE [LARGE SCALE GENOMIC DNA]</scope>
    <source>
        <strain evidence="5 6">PW21</strain>
    </source>
</reference>
<proteinExistence type="predicted"/>
<gene>
    <name evidence="5" type="ORF">DNL40_14260</name>
</gene>
<organism evidence="5 6">
    <name type="scientific">Xylanimonas oleitrophica</name>
    <dbReference type="NCBI Taxonomy" id="2607479"/>
    <lineage>
        <taxon>Bacteria</taxon>
        <taxon>Bacillati</taxon>
        <taxon>Actinomycetota</taxon>
        <taxon>Actinomycetes</taxon>
        <taxon>Micrococcales</taxon>
        <taxon>Promicromonosporaceae</taxon>
        <taxon>Xylanimonas</taxon>
    </lineage>
</organism>
<accession>A0A2W5Y2T4</accession>
<protein>
    <submittedName>
        <fullName evidence="5">LacI family transcriptional regulator</fullName>
    </submittedName>
</protein>
<dbReference type="SUPFAM" id="SSF53822">
    <property type="entry name" value="Periplasmic binding protein-like I"/>
    <property type="match status" value="1"/>
</dbReference>
<dbReference type="CDD" id="cd06267">
    <property type="entry name" value="PBP1_LacI_sugar_binding-like"/>
    <property type="match status" value="1"/>
</dbReference>
<sequence length="355" mass="36819">MTGGTVPGSRLTSADVARRAGVSRSTVSYVLNETPGQRISQATRERVLEAARELGYTPSAAARALRSGRSEVVLCLLPELPDGYTVGGFLQTMSAAFAERGLTLVAHPVPADDVRLGRVWRAVAPAAVVGLTQLTPGEIADLEPLGVPVAEVVCGDVDHDLPRVVLPDCTIGVTQATHLTAQGHRRIGYGYPRDPRLAAFADVRLAAVREACAAAGAEPPHVVMTGADPEDAAEALREWGEAGVTAVCAYDDHHAMAVVAGASTRGLRVPDDVAVIGVGDLPAARCSVPGLTTVAVDMRPYAERLARIVLDALALTKAPGAGQDDVQEPDEGGHVFVGDAVDETDGVALVVRATT</sequence>
<keyword evidence="6" id="KW-1185">Reference proteome</keyword>
<dbReference type="InterPro" id="IPR000843">
    <property type="entry name" value="HTH_LacI"/>
</dbReference>
<feature type="domain" description="HTH lacI-type" evidence="4">
    <location>
        <begin position="11"/>
        <end position="67"/>
    </location>
</feature>
<evidence type="ECO:0000259" key="4">
    <source>
        <dbReference type="PROSITE" id="PS50932"/>
    </source>
</evidence>
<comment type="caution">
    <text evidence="5">The sequence shown here is derived from an EMBL/GenBank/DDBJ whole genome shotgun (WGS) entry which is preliminary data.</text>
</comment>
<evidence type="ECO:0000256" key="3">
    <source>
        <dbReference type="ARBA" id="ARBA00023163"/>
    </source>
</evidence>
<dbReference type="SMART" id="SM00354">
    <property type="entry name" value="HTH_LACI"/>
    <property type="match status" value="1"/>
</dbReference>
<evidence type="ECO:0000256" key="2">
    <source>
        <dbReference type="ARBA" id="ARBA00023125"/>
    </source>
</evidence>
<name>A0A2W5Y2T4_9MICO</name>
<dbReference type="PANTHER" id="PTHR30146:SF153">
    <property type="entry name" value="LACTOSE OPERON REPRESSOR"/>
    <property type="match status" value="1"/>
</dbReference>
<evidence type="ECO:0000256" key="1">
    <source>
        <dbReference type="ARBA" id="ARBA00023015"/>
    </source>
</evidence>
<evidence type="ECO:0000313" key="5">
    <source>
        <dbReference type="EMBL" id="PZR51974.1"/>
    </source>
</evidence>
<dbReference type="PROSITE" id="PS50932">
    <property type="entry name" value="HTH_LACI_2"/>
    <property type="match status" value="1"/>
</dbReference>
<dbReference type="PANTHER" id="PTHR30146">
    <property type="entry name" value="LACI-RELATED TRANSCRIPTIONAL REPRESSOR"/>
    <property type="match status" value="1"/>
</dbReference>
<dbReference type="InterPro" id="IPR010982">
    <property type="entry name" value="Lambda_DNA-bd_dom_sf"/>
</dbReference>
<dbReference type="Gene3D" id="3.40.50.2300">
    <property type="match status" value="2"/>
</dbReference>
<dbReference type="Pfam" id="PF13377">
    <property type="entry name" value="Peripla_BP_3"/>
    <property type="match status" value="1"/>
</dbReference>
<dbReference type="AlphaFoldDB" id="A0A2W5Y2T4"/>
<keyword evidence="2" id="KW-0238">DNA-binding</keyword>
<dbReference type="InterPro" id="IPR046335">
    <property type="entry name" value="LacI/GalR-like_sensor"/>
</dbReference>
<evidence type="ECO:0000313" key="6">
    <source>
        <dbReference type="Proteomes" id="UP000248783"/>
    </source>
</evidence>
<dbReference type="Gene3D" id="1.10.260.40">
    <property type="entry name" value="lambda repressor-like DNA-binding domains"/>
    <property type="match status" value="1"/>
</dbReference>
<dbReference type="InterPro" id="IPR028082">
    <property type="entry name" value="Peripla_BP_I"/>
</dbReference>
<keyword evidence="1" id="KW-0805">Transcription regulation</keyword>
<dbReference type="Pfam" id="PF00356">
    <property type="entry name" value="LacI"/>
    <property type="match status" value="1"/>
</dbReference>
<dbReference type="GO" id="GO:0000976">
    <property type="term" value="F:transcription cis-regulatory region binding"/>
    <property type="evidence" value="ECO:0007669"/>
    <property type="project" value="TreeGrafter"/>
</dbReference>
<dbReference type="SUPFAM" id="SSF47413">
    <property type="entry name" value="lambda repressor-like DNA-binding domains"/>
    <property type="match status" value="1"/>
</dbReference>
<dbReference type="GO" id="GO:0003700">
    <property type="term" value="F:DNA-binding transcription factor activity"/>
    <property type="evidence" value="ECO:0007669"/>
    <property type="project" value="TreeGrafter"/>
</dbReference>
<dbReference type="CDD" id="cd01392">
    <property type="entry name" value="HTH_LacI"/>
    <property type="match status" value="1"/>
</dbReference>
<dbReference type="Proteomes" id="UP000248783">
    <property type="component" value="Unassembled WGS sequence"/>
</dbReference>
<dbReference type="RefSeq" id="WP_111251930.1">
    <property type="nucleotide sequence ID" value="NZ_QKWH01000014.1"/>
</dbReference>
<keyword evidence="3" id="KW-0804">Transcription</keyword>